<reference evidence="1" key="2">
    <citation type="journal article" date="2015" name="Fish Shellfish Immunol.">
        <title>Early steps in the European eel (Anguilla anguilla)-Vibrio vulnificus interaction in the gills: Role of the RtxA13 toxin.</title>
        <authorList>
            <person name="Callol A."/>
            <person name="Pajuelo D."/>
            <person name="Ebbesson L."/>
            <person name="Teles M."/>
            <person name="MacKenzie S."/>
            <person name="Amaro C."/>
        </authorList>
    </citation>
    <scope>NUCLEOTIDE SEQUENCE</scope>
</reference>
<protein>
    <submittedName>
        <fullName evidence="1">Uncharacterized protein</fullName>
    </submittedName>
</protein>
<proteinExistence type="predicted"/>
<name>A0A0E9PT10_ANGAN</name>
<evidence type="ECO:0000313" key="1">
    <source>
        <dbReference type="EMBL" id="JAH06998.1"/>
    </source>
</evidence>
<sequence>MTLTAYFNWLTCSEFHLLTTTL</sequence>
<reference evidence="1" key="1">
    <citation type="submission" date="2014-11" db="EMBL/GenBank/DDBJ databases">
        <authorList>
            <person name="Amaro Gonzalez C."/>
        </authorList>
    </citation>
    <scope>NUCLEOTIDE SEQUENCE</scope>
</reference>
<dbReference type="EMBL" id="GBXM01101579">
    <property type="protein sequence ID" value="JAH06998.1"/>
    <property type="molecule type" value="Transcribed_RNA"/>
</dbReference>
<dbReference type="AlphaFoldDB" id="A0A0E9PT10"/>
<accession>A0A0E9PT10</accession>
<organism evidence="1">
    <name type="scientific">Anguilla anguilla</name>
    <name type="common">European freshwater eel</name>
    <name type="synonym">Muraena anguilla</name>
    <dbReference type="NCBI Taxonomy" id="7936"/>
    <lineage>
        <taxon>Eukaryota</taxon>
        <taxon>Metazoa</taxon>
        <taxon>Chordata</taxon>
        <taxon>Craniata</taxon>
        <taxon>Vertebrata</taxon>
        <taxon>Euteleostomi</taxon>
        <taxon>Actinopterygii</taxon>
        <taxon>Neopterygii</taxon>
        <taxon>Teleostei</taxon>
        <taxon>Anguilliformes</taxon>
        <taxon>Anguillidae</taxon>
        <taxon>Anguilla</taxon>
    </lineage>
</organism>